<dbReference type="HOGENOM" id="CLU_3285037_0_0_9"/>
<dbReference type="Proteomes" id="UP000000935">
    <property type="component" value="Plasmid pBM300"/>
</dbReference>
<protein>
    <submittedName>
        <fullName evidence="1">Uncharacterized protein</fullName>
    </submittedName>
</protein>
<evidence type="ECO:0000313" key="1">
    <source>
        <dbReference type="EMBL" id="ADE72288.1"/>
    </source>
</evidence>
<reference evidence="1 2" key="1">
    <citation type="journal article" date="2005" name="Appl. Environ. Microbiol.">
        <title>Molecular characterization of plasmid pBM300 from Bacillus megaterium QM B1551.</title>
        <authorList>
            <person name="Kunnimalaiyaan M."/>
            <person name="Vary P.S."/>
        </authorList>
    </citation>
    <scope>NUCLEOTIDE SEQUENCE [LARGE SCALE GENOMIC DNA]</scope>
    <source>
        <strain evidence="2">ATCC 12872 / QMB1551</strain>
        <plasmid evidence="1">pBM300</plasmid>
    </source>
</reference>
<name>D5E3B3_PRIM1</name>
<keyword evidence="2" id="KW-1185">Reference proteome</keyword>
<sequence length="40" mass="4837">MNKLLKIREVSLLISCYVTEKAPDRRQEFFSFQAVYDIQR</sequence>
<evidence type="ECO:0000313" key="2">
    <source>
        <dbReference type="Proteomes" id="UP000000935"/>
    </source>
</evidence>
<gene>
    <name evidence="1" type="ordered locus">BMQ_pBM30025</name>
</gene>
<reference key="2">
    <citation type="submission" date="2010-04" db="EMBL/GenBank/DDBJ databases">
        <title>Genome sequences of the industrial vitamin B12-producers B. megaterium QM B1551 and DSM319 reveal new insights into the Bacillus genome evolution and pan-genome structure.</title>
        <authorList>
            <person name="Eppinger M."/>
            <person name="Bunk B."/>
            <person name="Johns M.A."/>
            <person name="Edirisinghe J.N."/>
            <person name="Kutumbaka K.K."/>
            <person name="Riley D.R."/>
            <person name="Creasy H.H."/>
            <person name="Koenig S.S.K."/>
            <person name="Galens K."/>
            <person name="Orvis J."/>
            <person name="Creasy T."/>
            <person name="Biedendieck R."/>
            <person name="Braun C."/>
            <person name="Grayburn S."/>
            <person name="Jahn D."/>
            <person name="Ravel J."/>
            <person name="Vary P.S."/>
        </authorList>
    </citation>
    <scope>NUCLEOTIDE SEQUENCE</scope>
    <source>
        <strain>QM B1551</strain>
    </source>
</reference>
<keyword evidence="1" id="KW-0614">Plasmid</keyword>
<geneLocation type="plasmid" evidence="1 2">
    <name>pBM300</name>
</geneLocation>
<dbReference type="EMBL" id="CP001986">
    <property type="protein sequence ID" value="ADE72288.1"/>
    <property type="molecule type" value="Genomic_DNA"/>
</dbReference>
<dbReference type="KEGG" id="bmq:BMQ_pBM30025"/>
<accession>D5E3B3</accession>
<organism evidence="1 2">
    <name type="scientific">Priestia megaterium (strain ATCC 12872 / QMB1551)</name>
    <name type="common">Bacillus megaterium</name>
    <dbReference type="NCBI Taxonomy" id="545693"/>
    <lineage>
        <taxon>Bacteria</taxon>
        <taxon>Bacillati</taxon>
        <taxon>Bacillota</taxon>
        <taxon>Bacilli</taxon>
        <taxon>Bacillales</taxon>
        <taxon>Bacillaceae</taxon>
        <taxon>Priestia</taxon>
    </lineage>
</organism>
<proteinExistence type="predicted"/>
<dbReference type="AlphaFoldDB" id="D5E3B3"/>
<reference evidence="1 2" key="3">
    <citation type="journal article" date="2011" name="J. Bacteriol.">
        <title>Genome sequences of the biotechnologically important Bacillus megaterium strains QM B1551 and DSM319.</title>
        <authorList>
            <person name="Eppinger M."/>
            <person name="Bunk B."/>
            <person name="Johns M.A."/>
            <person name="Edirisinghe J.N."/>
            <person name="Kutumbaka K.K."/>
            <person name="Koenig S.S."/>
            <person name="Huot Creasy H."/>
            <person name="Rosovitz M.J."/>
            <person name="Riley D.R."/>
            <person name="Daugherty S."/>
            <person name="Martin M."/>
            <person name="Elbourne L.D."/>
            <person name="Paulsen I."/>
            <person name="Biedendieck R."/>
            <person name="Braun C."/>
            <person name="Grayburn S."/>
            <person name="Dhingra S."/>
            <person name="Lukyanchuk V."/>
            <person name="Ball B."/>
            <person name="Ul-Qamar R."/>
            <person name="Seibel J."/>
            <person name="Bremer E."/>
            <person name="Jahn D."/>
            <person name="Ravel J."/>
            <person name="Vary P.S."/>
        </authorList>
    </citation>
    <scope>NUCLEOTIDE SEQUENCE [LARGE SCALE GENOMIC DNA]</scope>
    <source>
        <strain evidence="2">ATCC 12872 / QMB1551</strain>
        <plasmid evidence="1">pBM300</plasmid>
    </source>
</reference>